<protein>
    <submittedName>
        <fullName evidence="2">Uncharacterized protein</fullName>
    </submittedName>
</protein>
<feature type="region of interest" description="Disordered" evidence="1">
    <location>
        <begin position="13"/>
        <end position="94"/>
    </location>
</feature>
<proteinExistence type="predicted"/>
<organism evidence="2 3">
    <name type="scientific">Puccinia graminis f. sp. tritici</name>
    <dbReference type="NCBI Taxonomy" id="56615"/>
    <lineage>
        <taxon>Eukaryota</taxon>
        <taxon>Fungi</taxon>
        <taxon>Dikarya</taxon>
        <taxon>Basidiomycota</taxon>
        <taxon>Pucciniomycotina</taxon>
        <taxon>Pucciniomycetes</taxon>
        <taxon>Pucciniales</taxon>
        <taxon>Pucciniaceae</taxon>
        <taxon>Puccinia</taxon>
    </lineage>
</organism>
<feature type="compositionally biased region" description="Basic and acidic residues" evidence="1">
    <location>
        <begin position="75"/>
        <end position="86"/>
    </location>
</feature>
<evidence type="ECO:0000313" key="3">
    <source>
        <dbReference type="Proteomes" id="UP000325313"/>
    </source>
</evidence>
<comment type="caution">
    <text evidence="2">The sequence shown here is derived from an EMBL/GenBank/DDBJ whole genome shotgun (WGS) entry which is preliminary data.</text>
</comment>
<evidence type="ECO:0000256" key="1">
    <source>
        <dbReference type="SAM" id="MobiDB-lite"/>
    </source>
</evidence>
<feature type="compositionally biased region" description="Acidic residues" evidence="1">
    <location>
        <begin position="21"/>
        <end position="35"/>
    </location>
</feature>
<sequence>MGRTLALRGVLWGAGGLSGSSDDDPVGSGASDDDPGSLGGLEGFRDRSERNPSVPSGIRGSWACSEGPTTIRRTKTNDPARSDEKRKKTTSWGA</sequence>
<dbReference type="Proteomes" id="UP000325313">
    <property type="component" value="Unassembled WGS sequence"/>
</dbReference>
<dbReference type="EMBL" id="VDEP01000471">
    <property type="protein sequence ID" value="KAA1076070.1"/>
    <property type="molecule type" value="Genomic_DNA"/>
</dbReference>
<gene>
    <name evidence="2" type="ORF">PGTUg99_035184</name>
</gene>
<accession>A0A5B0MJT5</accession>
<dbReference type="AlphaFoldDB" id="A0A5B0MJT5"/>
<name>A0A5B0MJT5_PUCGR</name>
<reference evidence="2 3" key="1">
    <citation type="submission" date="2019-05" db="EMBL/GenBank/DDBJ databases">
        <title>Emergence of the Ug99 lineage of the wheat stem rust pathogen through somatic hybridization.</title>
        <authorList>
            <person name="Li F."/>
            <person name="Upadhyaya N.M."/>
            <person name="Sperschneider J."/>
            <person name="Matny O."/>
            <person name="Nguyen-Phuc H."/>
            <person name="Mago R."/>
            <person name="Raley C."/>
            <person name="Miller M.E."/>
            <person name="Silverstein K.A.T."/>
            <person name="Henningsen E."/>
            <person name="Hirsch C.D."/>
            <person name="Visser B."/>
            <person name="Pretorius Z.A."/>
            <person name="Steffenson B.J."/>
            <person name="Schwessinger B."/>
            <person name="Dodds P.N."/>
            <person name="Figueroa M."/>
        </authorList>
    </citation>
    <scope>NUCLEOTIDE SEQUENCE [LARGE SCALE GENOMIC DNA]</scope>
    <source>
        <strain evidence="2 3">Ug99</strain>
    </source>
</reference>
<evidence type="ECO:0000313" key="2">
    <source>
        <dbReference type="EMBL" id="KAA1076070.1"/>
    </source>
</evidence>